<evidence type="ECO:0000256" key="1">
    <source>
        <dbReference type="SAM" id="MobiDB-lite"/>
    </source>
</evidence>
<reference evidence="2" key="1">
    <citation type="submission" date="2023-03" db="EMBL/GenBank/DDBJ databases">
        <authorList>
            <person name="Pearce D."/>
        </authorList>
    </citation>
    <scope>NUCLEOTIDE SEQUENCE</scope>
    <source>
        <strain evidence="2">Mc</strain>
    </source>
</reference>
<organism evidence="2 3">
    <name type="scientific">Methylococcus capsulatus</name>
    <dbReference type="NCBI Taxonomy" id="414"/>
    <lineage>
        <taxon>Bacteria</taxon>
        <taxon>Pseudomonadati</taxon>
        <taxon>Pseudomonadota</taxon>
        <taxon>Gammaproteobacteria</taxon>
        <taxon>Methylococcales</taxon>
        <taxon>Methylococcaceae</taxon>
        <taxon>Methylococcus</taxon>
    </lineage>
</organism>
<name>A0AA35XSS7_METCP</name>
<dbReference type="EMBL" id="OX458332">
    <property type="protein sequence ID" value="CAI8745166.1"/>
    <property type="molecule type" value="Genomic_DNA"/>
</dbReference>
<proteinExistence type="predicted"/>
<gene>
    <name evidence="2" type="ORF">MCNOR_0539</name>
</gene>
<feature type="region of interest" description="Disordered" evidence="1">
    <location>
        <begin position="1"/>
        <end position="29"/>
    </location>
</feature>
<protein>
    <submittedName>
        <fullName evidence="2">Uncharacterized protein</fullName>
    </submittedName>
</protein>
<evidence type="ECO:0000313" key="3">
    <source>
        <dbReference type="Proteomes" id="UP001158598"/>
    </source>
</evidence>
<evidence type="ECO:0000313" key="2">
    <source>
        <dbReference type="EMBL" id="CAI8745166.1"/>
    </source>
</evidence>
<dbReference type="AlphaFoldDB" id="A0AA35XSS7"/>
<accession>A0AA35XSS7</accession>
<sequence>MMGLHRLLGQRRFGDDGMTPGRGAEYKETYGDAPEGLAEWLDGVKEHGYLSD</sequence>
<dbReference type="Proteomes" id="UP001158598">
    <property type="component" value="Chromosome"/>
</dbReference>